<dbReference type="OMA" id="CQPLEFT"/>
<dbReference type="Gramene" id="KQL06073">
    <property type="protein sequence ID" value="KQL06073"/>
    <property type="gene ID" value="SETIT_003180mg"/>
</dbReference>
<evidence type="ECO:0000313" key="2">
    <source>
        <dbReference type="EMBL" id="RCV26399.1"/>
    </source>
</evidence>
<dbReference type="KEGG" id="sita:101784998"/>
<protein>
    <submittedName>
        <fullName evidence="2 3">Uncharacterized protein</fullName>
    </submittedName>
</protein>
<accession>K3XMQ7</accession>
<reference evidence="2" key="2">
    <citation type="submission" date="2015-07" db="EMBL/GenBank/DDBJ databases">
        <authorList>
            <person name="Noorani M."/>
        </authorList>
    </citation>
    <scope>NUCLEOTIDE SEQUENCE</scope>
    <source>
        <strain evidence="2">Yugu1</strain>
    </source>
</reference>
<dbReference type="OrthoDB" id="674685at2759"/>
<dbReference type="STRING" id="4555.K3XMQ7"/>
<reference evidence="3" key="3">
    <citation type="submission" date="2018-08" db="UniProtKB">
        <authorList>
            <consortium name="EnsemblPlants"/>
        </authorList>
    </citation>
    <scope>IDENTIFICATION</scope>
    <source>
        <strain evidence="3">Yugu1</strain>
    </source>
</reference>
<dbReference type="EnsemblPlants" id="KQL06073">
    <property type="protein sequence ID" value="KQL06073"/>
    <property type="gene ID" value="SETIT_003180mg"/>
</dbReference>
<dbReference type="AlphaFoldDB" id="K3XMQ7"/>
<gene>
    <name evidence="3" type="primary">LOC101784998</name>
    <name evidence="2" type="ORF">SETIT_5G242000v2</name>
</gene>
<dbReference type="PANTHER" id="PTHR33237:SF7">
    <property type="entry name" value="SECRETED PROTEIN"/>
    <property type="match status" value="1"/>
</dbReference>
<organism evidence="2">
    <name type="scientific">Setaria italica</name>
    <name type="common">Foxtail millet</name>
    <name type="synonym">Panicum italicum</name>
    <dbReference type="NCBI Taxonomy" id="4555"/>
    <lineage>
        <taxon>Eukaryota</taxon>
        <taxon>Viridiplantae</taxon>
        <taxon>Streptophyta</taxon>
        <taxon>Embryophyta</taxon>
        <taxon>Tracheophyta</taxon>
        <taxon>Spermatophyta</taxon>
        <taxon>Magnoliopsida</taxon>
        <taxon>Liliopsida</taxon>
        <taxon>Poales</taxon>
        <taxon>Poaceae</taxon>
        <taxon>PACMAD clade</taxon>
        <taxon>Panicoideae</taxon>
        <taxon>Panicodae</taxon>
        <taxon>Paniceae</taxon>
        <taxon>Cenchrinae</taxon>
        <taxon>Setaria</taxon>
    </lineage>
</organism>
<proteinExistence type="predicted"/>
<dbReference type="RefSeq" id="XP_004969296.1">
    <property type="nucleotide sequence ID" value="XM_004969239.2"/>
</dbReference>
<dbReference type="HOGENOM" id="CLU_1655191_0_0_1"/>
<evidence type="ECO:0000313" key="4">
    <source>
        <dbReference type="Proteomes" id="UP000004995"/>
    </source>
</evidence>
<feature type="region of interest" description="Disordered" evidence="1">
    <location>
        <begin position="131"/>
        <end position="160"/>
    </location>
</feature>
<feature type="compositionally biased region" description="Low complexity" evidence="1">
    <location>
        <begin position="136"/>
        <end position="146"/>
    </location>
</feature>
<dbReference type="GeneID" id="101784998"/>
<keyword evidence="4" id="KW-1185">Reference proteome</keyword>
<evidence type="ECO:0000313" key="3">
    <source>
        <dbReference type="EnsemblPlants" id="KQL06073"/>
    </source>
</evidence>
<evidence type="ECO:0000256" key="1">
    <source>
        <dbReference type="SAM" id="MobiDB-lite"/>
    </source>
</evidence>
<dbReference type="Proteomes" id="UP000004995">
    <property type="component" value="Unassembled WGS sequence"/>
</dbReference>
<dbReference type="PANTHER" id="PTHR33237">
    <property type="entry name" value="F2P16.13 PROTEIN-RELATED"/>
    <property type="match status" value="1"/>
</dbReference>
<name>K3XMQ7_SETIT</name>
<dbReference type="EMBL" id="AGNK02003219">
    <property type="status" value="NOT_ANNOTATED_CDS"/>
    <property type="molecule type" value="Genomic_DNA"/>
</dbReference>
<reference evidence="2 4" key="1">
    <citation type="journal article" date="2012" name="Nat. Biotechnol.">
        <title>Reference genome sequence of the model plant Setaria.</title>
        <authorList>
            <person name="Bennetzen J.L."/>
            <person name="Schmutz J."/>
            <person name="Wang H."/>
            <person name="Percifield R."/>
            <person name="Hawkins J."/>
            <person name="Pontaroli A.C."/>
            <person name="Estep M."/>
            <person name="Feng L."/>
            <person name="Vaughn J.N."/>
            <person name="Grimwood J."/>
            <person name="Jenkins J."/>
            <person name="Barry K."/>
            <person name="Lindquist E."/>
            <person name="Hellsten U."/>
            <person name="Deshpande S."/>
            <person name="Wang X."/>
            <person name="Wu X."/>
            <person name="Mitros T."/>
            <person name="Triplett J."/>
            <person name="Yang X."/>
            <person name="Ye C.Y."/>
            <person name="Mauro-Herrera M."/>
            <person name="Wang L."/>
            <person name="Li P."/>
            <person name="Sharma M."/>
            <person name="Sharma R."/>
            <person name="Ronald P.C."/>
            <person name="Panaud O."/>
            <person name="Kellogg E.A."/>
            <person name="Brutnell T.P."/>
            <person name="Doust A.N."/>
            <person name="Tuskan G.A."/>
            <person name="Rokhsar D."/>
            <person name="Devos K.M."/>
        </authorList>
    </citation>
    <scope>NUCLEOTIDE SEQUENCE [LARGE SCALE GENOMIC DNA]</scope>
    <source>
        <strain evidence="4">cv. Yugu1</strain>
        <strain evidence="2">Yugu1</strain>
    </source>
</reference>
<dbReference type="EMBL" id="CM003532">
    <property type="protein sequence ID" value="RCV26399.1"/>
    <property type="molecule type" value="Genomic_DNA"/>
</dbReference>
<dbReference type="eggNOG" id="ENOG502R3KC">
    <property type="taxonomic scope" value="Eukaryota"/>
</dbReference>
<sequence length="160" mass="18122">MFSAMSTFLSSLARRLVPLRRRRSITSSGFVASRRPFFPCGAGLRDVVSGSPFVVVKRGRTLRKVVKLPRRVGEQRKKRWRGGGKGDDDHHLLDGDEPCVWRRTILLGRRCQPLEFTGAIHYDCEGQRLWQPRTPPQSSSPLPMSPVRLHPSGLGYMDRA</sequence>